<gene>
    <name evidence="1" type="ORF">BH720_015615</name>
</gene>
<reference evidence="1 2" key="1">
    <citation type="journal article" date="2016" name="Genome Announc.">
        <title>Draft Genome Sequence of the Thermotolerant Cyanobacterium Desertifilum sp. IPPAS B-1220.</title>
        <authorList>
            <person name="Mironov K.S."/>
            <person name="Sinetova M.A."/>
            <person name="Bolatkhan K."/>
            <person name="Zayadan B.K."/>
            <person name="Ustinova V.V."/>
            <person name="Kupriyanova E.V."/>
            <person name="Skrypnik A.N."/>
            <person name="Gogoleva N.E."/>
            <person name="Gogolev Y.V."/>
            <person name="Los D.A."/>
        </authorList>
    </citation>
    <scope>NUCLEOTIDE SEQUENCE [LARGE SCALE GENOMIC DNA]</scope>
    <source>
        <strain evidence="1 2">IPPAS B-1220</strain>
    </source>
</reference>
<dbReference type="EMBL" id="CP182909">
    <property type="protein sequence ID" value="XPM66578.1"/>
    <property type="molecule type" value="Genomic_DNA"/>
</dbReference>
<keyword evidence="2" id="KW-1185">Reference proteome</keyword>
<protein>
    <submittedName>
        <fullName evidence="1">Uncharacterized protein</fullName>
    </submittedName>
</protein>
<accession>A0ACD5GZZ8</accession>
<organism evidence="1 2">
    <name type="scientific">Desertifilum tharense IPPAS B-1220</name>
    <dbReference type="NCBI Taxonomy" id="1781255"/>
    <lineage>
        <taxon>Bacteria</taxon>
        <taxon>Bacillati</taxon>
        <taxon>Cyanobacteriota</taxon>
        <taxon>Cyanophyceae</taxon>
        <taxon>Desertifilales</taxon>
        <taxon>Desertifilaceae</taxon>
        <taxon>Desertifilum</taxon>
    </lineage>
</organism>
<name>A0ACD5GZZ8_9CYAN</name>
<evidence type="ECO:0000313" key="1">
    <source>
        <dbReference type="EMBL" id="XPM66578.1"/>
    </source>
</evidence>
<proteinExistence type="predicted"/>
<evidence type="ECO:0000313" key="2">
    <source>
        <dbReference type="Proteomes" id="UP000095472"/>
    </source>
</evidence>
<sequence length="66" mass="7726">MLIETLNDELYDQIFRNWSVDPTFTRSLEYRVGVNEQGAIADYEPLNQPAYDYLPETPSPTCVRLR</sequence>
<dbReference type="Proteomes" id="UP000095472">
    <property type="component" value="Chromosome"/>
</dbReference>